<feature type="transmembrane region" description="Helical" evidence="2">
    <location>
        <begin position="97"/>
        <end position="123"/>
    </location>
</feature>
<evidence type="ECO:0000256" key="1">
    <source>
        <dbReference type="SAM" id="MobiDB-lite"/>
    </source>
</evidence>
<evidence type="ECO:0000313" key="4">
    <source>
        <dbReference type="EMBL" id="KAJ7618552.1"/>
    </source>
</evidence>
<dbReference type="Proteomes" id="UP001221142">
    <property type="component" value="Unassembled WGS sequence"/>
</dbReference>
<proteinExistence type="predicted"/>
<evidence type="ECO:0000313" key="5">
    <source>
        <dbReference type="Proteomes" id="UP001221142"/>
    </source>
</evidence>
<accession>A0AAD7BE77</accession>
<feature type="signal peptide" evidence="3">
    <location>
        <begin position="1"/>
        <end position="21"/>
    </location>
</feature>
<evidence type="ECO:0008006" key="6">
    <source>
        <dbReference type="Google" id="ProtNLM"/>
    </source>
</evidence>
<dbReference type="AlphaFoldDB" id="A0AAD7BE77"/>
<reference evidence="4" key="1">
    <citation type="submission" date="2023-03" db="EMBL/GenBank/DDBJ databases">
        <title>Massive genome expansion in bonnet fungi (Mycena s.s.) driven by repeated elements and novel gene families across ecological guilds.</title>
        <authorList>
            <consortium name="Lawrence Berkeley National Laboratory"/>
            <person name="Harder C.B."/>
            <person name="Miyauchi S."/>
            <person name="Viragh M."/>
            <person name="Kuo A."/>
            <person name="Thoen E."/>
            <person name="Andreopoulos B."/>
            <person name="Lu D."/>
            <person name="Skrede I."/>
            <person name="Drula E."/>
            <person name="Henrissat B."/>
            <person name="Morin E."/>
            <person name="Kohler A."/>
            <person name="Barry K."/>
            <person name="LaButti K."/>
            <person name="Morin E."/>
            <person name="Salamov A."/>
            <person name="Lipzen A."/>
            <person name="Mereny Z."/>
            <person name="Hegedus B."/>
            <person name="Baldrian P."/>
            <person name="Stursova M."/>
            <person name="Weitz H."/>
            <person name="Taylor A."/>
            <person name="Grigoriev I.V."/>
            <person name="Nagy L.G."/>
            <person name="Martin F."/>
            <person name="Kauserud H."/>
        </authorList>
    </citation>
    <scope>NUCLEOTIDE SEQUENCE</scope>
    <source>
        <strain evidence="4">9284</strain>
    </source>
</reference>
<keyword evidence="2" id="KW-0472">Membrane</keyword>
<keyword evidence="3" id="KW-0732">Signal</keyword>
<sequence length="536" mass="58945">MLPLPLLCWVALFLLPGVFIASHPEFQYLFIYTLDAARRVVPSIPPAVDEHELLAREYLQRLMERAGDTLAFSFSSLHLFTPPLPPPTRAGTFDFDFFLVIFPWVMTGSALPIFLGLVCVYGWPLLCNWWSAGSPAPPAPVLSPPPPAPVQPPRRVDAAVQTTAVAQRDVPFAESSAAALPRNSHGEAWTAVQDFVAGWAALTRVERTGIVHRLLLWSLHAARSTLRLDAGGRLLRPVKAVWFQHDPHAAERATDSFFTLLSVWQDLVPDYQARVVRLLHQAALQWVLSDEQESSISSTSIGDASEDEEEAQCSVTECSHRSTIPEESEQGEEHWAAVGQGSSDVKQGVDSNSSSSIGIASQEEEHERSGQGPTAPTMPERRDMFTIWEEEEEEDAPAIPAQANEERDAAFATIQSMPAPRAEVLPASESLIDGHDELGLLRARLRPVPMREERAFHELQEGGPTVRAFRLASSSGREAYGNTALPSELLAAFKVTEGADHREQRVPLQQRNSVSGIPVWRKGRVVGRGGENALPE</sequence>
<evidence type="ECO:0000256" key="2">
    <source>
        <dbReference type="SAM" id="Phobius"/>
    </source>
</evidence>
<organism evidence="4 5">
    <name type="scientific">Roridomyces roridus</name>
    <dbReference type="NCBI Taxonomy" id="1738132"/>
    <lineage>
        <taxon>Eukaryota</taxon>
        <taxon>Fungi</taxon>
        <taxon>Dikarya</taxon>
        <taxon>Basidiomycota</taxon>
        <taxon>Agaricomycotina</taxon>
        <taxon>Agaricomycetes</taxon>
        <taxon>Agaricomycetidae</taxon>
        <taxon>Agaricales</taxon>
        <taxon>Marasmiineae</taxon>
        <taxon>Mycenaceae</taxon>
        <taxon>Roridomyces</taxon>
    </lineage>
</organism>
<keyword evidence="2" id="KW-1133">Transmembrane helix</keyword>
<dbReference type="EMBL" id="JARKIF010000019">
    <property type="protein sequence ID" value="KAJ7618552.1"/>
    <property type="molecule type" value="Genomic_DNA"/>
</dbReference>
<comment type="caution">
    <text evidence="4">The sequence shown here is derived from an EMBL/GenBank/DDBJ whole genome shotgun (WGS) entry which is preliminary data.</text>
</comment>
<keyword evidence="5" id="KW-1185">Reference proteome</keyword>
<evidence type="ECO:0000256" key="3">
    <source>
        <dbReference type="SAM" id="SignalP"/>
    </source>
</evidence>
<keyword evidence="2" id="KW-0812">Transmembrane</keyword>
<feature type="chain" id="PRO_5044232256" description="Transmembrane protein" evidence="3">
    <location>
        <begin position="22"/>
        <end position="536"/>
    </location>
</feature>
<feature type="region of interest" description="Disordered" evidence="1">
    <location>
        <begin position="295"/>
        <end position="380"/>
    </location>
</feature>
<protein>
    <recommendedName>
        <fullName evidence="6">Transmembrane protein</fullName>
    </recommendedName>
</protein>
<gene>
    <name evidence="4" type="ORF">FB45DRAFT_169129</name>
</gene>
<name>A0AAD7BE77_9AGAR</name>